<gene>
    <name evidence="8" type="ORF">GCM10023313_03660</name>
</gene>
<evidence type="ECO:0000256" key="5">
    <source>
        <dbReference type="ARBA" id="ARBA00022692"/>
    </source>
</evidence>
<sequence length="436" mass="48060">MLNITFMKRYILVLIIAISHIPAIAQQRVITLRESKDAALSYSNTLKNGELRVESAKAGVAAAKADYLPSVSATGVGLLGFKDFISAMPPLLEKGINNFYLLGVTGMQPLYTGGKIKTGNDLAALQLEVTRIRMQQSTDSVLLLTEQKYWNLVNIQEQQKTVAANEVLLNSVLKMQKDMLASGLIARNDLLKVKVQLSQLKVQKSKLQNGRRVALLDFSMYTGLAFDSTMTMKDTLDKQRLPVLPGASPDTLLAKNLDYQLLKKRIDAQKLQTNLSKGDNLPSVSVGISAAQAGSFNSGLGSSFVPSGFLTVSIPISNGLWGRGKQKVRQQKLNESIAANDLRDAQDQIRLGITRYWYNMKDQLTQIVYARENLELATENMKVNQDNYKAGLSPVTDVLDAQASYQQAAGTLTTAYTDYYNQLAVYRYLTASGNER</sequence>
<keyword evidence="4" id="KW-1134">Transmembrane beta strand</keyword>
<comment type="similarity">
    <text evidence="2">Belongs to the outer membrane factor (OMF) (TC 1.B.17) family.</text>
</comment>
<name>A0ABP9FIT2_9SPHI</name>
<dbReference type="Gene3D" id="1.20.1600.10">
    <property type="entry name" value="Outer membrane efflux proteins (OEP)"/>
    <property type="match status" value="1"/>
</dbReference>
<evidence type="ECO:0000256" key="6">
    <source>
        <dbReference type="ARBA" id="ARBA00023136"/>
    </source>
</evidence>
<dbReference type="PANTHER" id="PTHR30026:SF20">
    <property type="entry name" value="OUTER MEMBRANE PROTEIN TOLC"/>
    <property type="match status" value="1"/>
</dbReference>
<evidence type="ECO:0000256" key="2">
    <source>
        <dbReference type="ARBA" id="ARBA00007613"/>
    </source>
</evidence>
<evidence type="ECO:0000313" key="8">
    <source>
        <dbReference type="EMBL" id="GAA4904344.1"/>
    </source>
</evidence>
<dbReference type="InterPro" id="IPR051906">
    <property type="entry name" value="TolC-like"/>
</dbReference>
<keyword evidence="7" id="KW-0998">Cell outer membrane</keyword>
<evidence type="ECO:0000313" key="9">
    <source>
        <dbReference type="Proteomes" id="UP001501436"/>
    </source>
</evidence>
<comment type="caution">
    <text evidence="8">The sequence shown here is derived from an EMBL/GenBank/DDBJ whole genome shotgun (WGS) entry which is preliminary data.</text>
</comment>
<keyword evidence="9" id="KW-1185">Reference proteome</keyword>
<proteinExistence type="inferred from homology"/>
<dbReference type="Proteomes" id="UP001501436">
    <property type="component" value="Unassembled WGS sequence"/>
</dbReference>
<dbReference type="EMBL" id="BAABJI010000001">
    <property type="protein sequence ID" value="GAA4904344.1"/>
    <property type="molecule type" value="Genomic_DNA"/>
</dbReference>
<accession>A0ABP9FIT2</accession>
<keyword evidence="5" id="KW-0812">Transmembrane</keyword>
<organism evidence="8 9">
    <name type="scientific">Mucilaginibacter defluvii</name>
    <dbReference type="NCBI Taxonomy" id="1196019"/>
    <lineage>
        <taxon>Bacteria</taxon>
        <taxon>Pseudomonadati</taxon>
        <taxon>Bacteroidota</taxon>
        <taxon>Sphingobacteriia</taxon>
        <taxon>Sphingobacteriales</taxon>
        <taxon>Sphingobacteriaceae</taxon>
        <taxon>Mucilaginibacter</taxon>
    </lineage>
</organism>
<keyword evidence="6" id="KW-0472">Membrane</keyword>
<dbReference type="PANTHER" id="PTHR30026">
    <property type="entry name" value="OUTER MEMBRANE PROTEIN TOLC"/>
    <property type="match status" value="1"/>
</dbReference>
<dbReference type="Pfam" id="PF02321">
    <property type="entry name" value="OEP"/>
    <property type="match status" value="2"/>
</dbReference>
<dbReference type="SUPFAM" id="SSF56954">
    <property type="entry name" value="Outer membrane efflux proteins (OEP)"/>
    <property type="match status" value="1"/>
</dbReference>
<keyword evidence="3" id="KW-0813">Transport</keyword>
<evidence type="ECO:0000256" key="3">
    <source>
        <dbReference type="ARBA" id="ARBA00022448"/>
    </source>
</evidence>
<dbReference type="InterPro" id="IPR003423">
    <property type="entry name" value="OMP_efflux"/>
</dbReference>
<reference evidence="9" key="1">
    <citation type="journal article" date="2019" name="Int. J. Syst. Evol. Microbiol.">
        <title>The Global Catalogue of Microorganisms (GCM) 10K type strain sequencing project: providing services to taxonomists for standard genome sequencing and annotation.</title>
        <authorList>
            <consortium name="The Broad Institute Genomics Platform"/>
            <consortium name="The Broad Institute Genome Sequencing Center for Infectious Disease"/>
            <person name="Wu L."/>
            <person name="Ma J."/>
        </authorList>
    </citation>
    <scope>NUCLEOTIDE SEQUENCE [LARGE SCALE GENOMIC DNA]</scope>
    <source>
        <strain evidence="9">JCM 18283</strain>
    </source>
</reference>
<evidence type="ECO:0000256" key="1">
    <source>
        <dbReference type="ARBA" id="ARBA00004442"/>
    </source>
</evidence>
<protein>
    <submittedName>
        <fullName evidence="8">TolC family protein</fullName>
    </submittedName>
</protein>
<evidence type="ECO:0000256" key="7">
    <source>
        <dbReference type="ARBA" id="ARBA00023237"/>
    </source>
</evidence>
<comment type="subcellular location">
    <subcellularLocation>
        <location evidence="1">Cell outer membrane</location>
    </subcellularLocation>
</comment>
<evidence type="ECO:0000256" key="4">
    <source>
        <dbReference type="ARBA" id="ARBA00022452"/>
    </source>
</evidence>